<name>A0A099FEL0_9RHOB</name>
<keyword evidence="5" id="KW-1185">Reference proteome</keyword>
<comment type="similarity">
    <text evidence="1 3">Belongs to the UreD family.</text>
</comment>
<comment type="function">
    <text evidence="3">Required for maturation of urease via the functional incorporation of the urease nickel metallocenter.</text>
</comment>
<dbReference type="GO" id="GO:0005737">
    <property type="term" value="C:cytoplasm"/>
    <property type="evidence" value="ECO:0007669"/>
    <property type="project" value="UniProtKB-SubCell"/>
</dbReference>
<evidence type="ECO:0000256" key="3">
    <source>
        <dbReference type="HAMAP-Rule" id="MF_01384"/>
    </source>
</evidence>
<reference evidence="4 5" key="1">
    <citation type="submission" date="2014-09" db="EMBL/GenBank/DDBJ databases">
        <authorList>
            <person name="McGinnis J.M."/>
            <person name="Wolfgang W.J."/>
        </authorList>
    </citation>
    <scope>NUCLEOTIDE SEQUENCE [LARGE SCALE GENOMIC DNA]</scope>
    <source>
        <strain evidence="4 5">HAMBI 3106</strain>
    </source>
</reference>
<dbReference type="Proteomes" id="UP000029917">
    <property type="component" value="Unassembled WGS sequence"/>
</dbReference>
<comment type="subcellular location">
    <subcellularLocation>
        <location evidence="3">Cytoplasm</location>
    </subcellularLocation>
</comment>
<dbReference type="Pfam" id="PF01774">
    <property type="entry name" value="UreD"/>
    <property type="match status" value="1"/>
</dbReference>
<dbReference type="GO" id="GO:0016151">
    <property type="term" value="F:nickel cation binding"/>
    <property type="evidence" value="ECO:0007669"/>
    <property type="project" value="UniProtKB-UniRule"/>
</dbReference>
<gene>
    <name evidence="3" type="primary">ureD</name>
    <name evidence="4" type="ORF">IC63_04250</name>
</gene>
<dbReference type="HAMAP" id="MF_01384">
    <property type="entry name" value="UreD"/>
    <property type="match status" value="1"/>
</dbReference>
<dbReference type="STRING" id="690417.IC63_04250"/>
<dbReference type="AlphaFoldDB" id="A0A099FEL0"/>
<accession>A0A099FEL0</accession>
<protein>
    <recommendedName>
        <fullName evidence="3">Urease accessory protein UreD</fullName>
    </recommendedName>
</protein>
<organism evidence="4 5">
    <name type="scientific">Paracoccus sphaerophysae</name>
    <dbReference type="NCBI Taxonomy" id="690417"/>
    <lineage>
        <taxon>Bacteria</taxon>
        <taxon>Pseudomonadati</taxon>
        <taxon>Pseudomonadota</taxon>
        <taxon>Alphaproteobacteria</taxon>
        <taxon>Rhodobacterales</taxon>
        <taxon>Paracoccaceae</taxon>
        <taxon>Paracoccus</taxon>
    </lineage>
</organism>
<evidence type="ECO:0000313" key="4">
    <source>
        <dbReference type="EMBL" id="KGJ08631.1"/>
    </source>
</evidence>
<sequence>MTSQPRMQRSHGRARVALGRAGISDLHQQGSAKVFSTAGRSAPAEIVFLNTSGGLAGGDTLSLAVDLAERHGACATTQTAERAYRSNAGTAWVRVALSAGAGARLDWLPQETIVFQRAALDRVTTVDLAGDAEFLGVETIVLGRAAMGEVVTRLHLHDRREIRRDGRLVLVDILRLDDAALAGGAALLGGARVVSTLILAAPDAEAALAPVREALGQLPVDGAASARPGALVVRLRGADSWQMRGAIARLVLTLRPGRLPRVWQQ</sequence>
<keyword evidence="3" id="KW-0996">Nickel insertion</keyword>
<proteinExistence type="inferred from homology"/>
<dbReference type="PANTHER" id="PTHR33643">
    <property type="entry name" value="UREASE ACCESSORY PROTEIN D"/>
    <property type="match status" value="1"/>
</dbReference>
<keyword evidence="2 3" id="KW-0143">Chaperone</keyword>
<dbReference type="PANTHER" id="PTHR33643:SF1">
    <property type="entry name" value="UREASE ACCESSORY PROTEIN D"/>
    <property type="match status" value="1"/>
</dbReference>
<dbReference type="EMBL" id="JRKS01000008">
    <property type="protein sequence ID" value="KGJ08631.1"/>
    <property type="molecule type" value="Genomic_DNA"/>
</dbReference>
<keyword evidence="3" id="KW-0963">Cytoplasm</keyword>
<evidence type="ECO:0000256" key="1">
    <source>
        <dbReference type="ARBA" id="ARBA00007177"/>
    </source>
</evidence>
<comment type="caution">
    <text evidence="4">The sequence shown here is derived from an EMBL/GenBank/DDBJ whole genome shotgun (WGS) entry which is preliminary data.</text>
</comment>
<comment type="subunit">
    <text evidence="3">UreD, UreF and UreG form a complex that acts as a GTP-hydrolysis-dependent molecular chaperone, activating the urease apoprotein by helping to assemble the nickel containing metallocenter of UreC. The UreE protein probably delivers the nickel.</text>
</comment>
<reference evidence="4 5" key="2">
    <citation type="submission" date="2014-10" db="EMBL/GenBank/DDBJ databases">
        <title>Paracoccus sanguinis sp. nov., isolated from clinical specimens of New York State patients.</title>
        <authorList>
            <person name="Mingle L.A."/>
            <person name="Cole J.A."/>
            <person name="Lapierre P."/>
            <person name="Musser K.A."/>
        </authorList>
    </citation>
    <scope>NUCLEOTIDE SEQUENCE [LARGE SCALE GENOMIC DNA]</scope>
    <source>
        <strain evidence="4 5">HAMBI 3106</strain>
    </source>
</reference>
<dbReference type="InterPro" id="IPR002669">
    <property type="entry name" value="UreD"/>
</dbReference>
<evidence type="ECO:0000313" key="5">
    <source>
        <dbReference type="Proteomes" id="UP000029917"/>
    </source>
</evidence>
<evidence type="ECO:0000256" key="2">
    <source>
        <dbReference type="ARBA" id="ARBA00023186"/>
    </source>
</evidence>